<comment type="caution">
    <text evidence="1">The sequence shown here is derived from an EMBL/GenBank/DDBJ whole genome shotgun (WGS) entry which is preliminary data.</text>
</comment>
<name>A0A4Q4TS92_9PEZI</name>
<sequence>MCSRGPSYPPLTSGPEAAVSRDDLRVAVKEAIVFLNSFPALVKQLNALFNTTHFTAFDLSLGDAAAVGSLYGYDRLLSAINMDGTFFGRPALNTNEADVGKPSFLFGMEIHAG</sequence>
<organism evidence="1 2">
    <name type="scientific">Monosporascus ibericus</name>
    <dbReference type="NCBI Taxonomy" id="155417"/>
    <lineage>
        <taxon>Eukaryota</taxon>
        <taxon>Fungi</taxon>
        <taxon>Dikarya</taxon>
        <taxon>Ascomycota</taxon>
        <taxon>Pezizomycotina</taxon>
        <taxon>Sordariomycetes</taxon>
        <taxon>Xylariomycetidae</taxon>
        <taxon>Xylariales</taxon>
        <taxon>Xylariales incertae sedis</taxon>
        <taxon>Monosporascus</taxon>
    </lineage>
</organism>
<evidence type="ECO:0000313" key="1">
    <source>
        <dbReference type="EMBL" id="RYP09618.1"/>
    </source>
</evidence>
<accession>A0A4Q4TS92</accession>
<dbReference type="OrthoDB" id="2363873at2759"/>
<proteinExistence type="predicted"/>
<protein>
    <submittedName>
        <fullName evidence="1">Uncharacterized protein</fullName>
    </submittedName>
</protein>
<dbReference type="EMBL" id="QJNU01000032">
    <property type="protein sequence ID" value="RYP09618.1"/>
    <property type="molecule type" value="Genomic_DNA"/>
</dbReference>
<dbReference type="STRING" id="155417.A0A4Q4TS92"/>
<evidence type="ECO:0000313" key="2">
    <source>
        <dbReference type="Proteomes" id="UP000293360"/>
    </source>
</evidence>
<dbReference type="Proteomes" id="UP000293360">
    <property type="component" value="Unassembled WGS sequence"/>
</dbReference>
<dbReference type="AlphaFoldDB" id="A0A4Q4TS92"/>
<gene>
    <name evidence="1" type="ORF">DL764_001160</name>
</gene>
<keyword evidence="2" id="KW-1185">Reference proteome</keyword>
<reference evidence="1 2" key="1">
    <citation type="submission" date="2018-06" db="EMBL/GenBank/DDBJ databases">
        <title>Complete Genomes of Monosporascus.</title>
        <authorList>
            <person name="Robinson A.J."/>
            <person name="Natvig D.O."/>
        </authorList>
    </citation>
    <scope>NUCLEOTIDE SEQUENCE [LARGE SCALE GENOMIC DNA]</scope>
    <source>
        <strain evidence="1 2">CBS 110550</strain>
    </source>
</reference>